<proteinExistence type="predicted"/>
<sequence length="120" mass="13201">MKMLLVKFLAGGMSVCLSYIVSVIIPWKEFGGIFAVFPAVFLIALIASGIQYGDKVAAHVSNGAVFGMTGVLFNILATWLMLVWTNNWILSIFVGLIAWFLSAIIIFEIVEKLAHLKRGH</sequence>
<comment type="caution">
    <text evidence="2">The sequence shown here is derived from an EMBL/GenBank/DDBJ whole genome shotgun (WGS) entry which is preliminary data.</text>
</comment>
<keyword evidence="1" id="KW-1133">Transmembrane helix</keyword>
<evidence type="ECO:0000313" key="3">
    <source>
        <dbReference type="Proteomes" id="UP000017131"/>
    </source>
</evidence>
<name>A0ABN0PFQ6_STASI</name>
<dbReference type="Pfam" id="PF11345">
    <property type="entry name" value="DUF3147"/>
    <property type="match status" value="1"/>
</dbReference>
<keyword evidence="3" id="KW-1185">Reference proteome</keyword>
<feature type="transmembrane region" description="Helical" evidence="1">
    <location>
        <begin position="88"/>
        <end position="110"/>
    </location>
</feature>
<evidence type="ECO:0000313" key="2">
    <source>
        <dbReference type="EMBL" id="ERS94433.1"/>
    </source>
</evidence>
<keyword evidence="1" id="KW-0812">Transmembrane</keyword>
<dbReference type="Proteomes" id="UP000017131">
    <property type="component" value="Unassembled WGS sequence"/>
</dbReference>
<gene>
    <name evidence="2" type="ORF">SSIM_02960</name>
</gene>
<evidence type="ECO:0008006" key="4">
    <source>
        <dbReference type="Google" id="ProtNLM"/>
    </source>
</evidence>
<dbReference type="EMBL" id="AXDY01000002">
    <property type="protein sequence ID" value="ERS94433.1"/>
    <property type="molecule type" value="Genomic_DNA"/>
</dbReference>
<feature type="transmembrane region" description="Helical" evidence="1">
    <location>
        <begin position="32"/>
        <end position="52"/>
    </location>
</feature>
<dbReference type="RefSeq" id="WP_002479767.1">
    <property type="nucleotide sequence ID" value="NZ_AXDY01000002.1"/>
</dbReference>
<dbReference type="InterPro" id="IPR021493">
    <property type="entry name" value="DUF3147"/>
</dbReference>
<feature type="transmembrane region" description="Helical" evidence="1">
    <location>
        <begin position="64"/>
        <end position="82"/>
    </location>
</feature>
<keyword evidence="1" id="KW-0472">Membrane</keyword>
<reference evidence="2 3" key="1">
    <citation type="journal article" date="2013" name="Genome Announc.">
        <title>Draft Genome Sequence of Staphylococcus simulans UMC-CNS-990, Isolated from a Case of Chronic Bovine Mastitis.</title>
        <authorList>
            <person name="Calcutt M.J."/>
            <person name="Foecking M.F."/>
            <person name="Hsieh H.Y."/>
            <person name="Perry J."/>
            <person name="Stewart G.C."/>
            <person name="Middleton J.R."/>
        </authorList>
    </citation>
    <scope>NUCLEOTIDE SEQUENCE [LARGE SCALE GENOMIC DNA]</scope>
    <source>
        <strain evidence="2 3">UMC-CNS-990</strain>
    </source>
</reference>
<evidence type="ECO:0000256" key="1">
    <source>
        <dbReference type="SAM" id="Phobius"/>
    </source>
</evidence>
<dbReference type="GeneID" id="77330770"/>
<protein>
    <recommendedName>
        <fullName evidence="4">DUF3147 family protein</fullName>
    </recommendedName>
</protein>
<organism evidence="2 3">
    <name type="scientific">Staphylococcus simulans UMC-CNS-990</name>
    <dbReference type="NCBI Taxonomy" id="1405498"/>
    <lineage>
        <taxon>Bacteria</taxon>
        <taxon>Bacillati</taxon>
        <taxon>Bacillota</taxon>
        <taxon>Bacilli</taxon>
        <taxon>Bacillales</taxon>
        <taxon>Staphylococcaceae</taxon>
        <taxon>Staphylococcus</taxon>
    </lineage>
</organism>
<accession>A0ABN0PFQ6</accession>